<dbReference type="AlphaFoldDB" id="A0A7W6ZER2"/>
<evidence type="ECO:0000313" key="2">
    <source>
        <dbReference type="EMBL" id="MBB4534576.1"/>
    </source>
</evidence>
<evidence type="ECO:0000313" key="1">
    <source>
        <dbReference type="EMBL" id="MBB4479230.1"/>
    </source>
</evidence>
<name>A0A7W6ZER2_RHIET</name>
<evidence type="ECO:0000313" key="4">
    <source>
        <dbReference type="Proteomes" id="UP000557344"/>
    </source>
</evidence>
<dbReference type="EMBL" id="JACIHU010000002">
    <property type="protein sequence ID" value="MBB4479230.1"/>
    <property type="molecule type" value="Genomic_DNA"/>
</dbReference>
<dbReference type="Proteomes" id="UP000523431">
    <property type="component" value="Unassembled WGS sequence"/>
</dbReference>
<reference evidence="3 4" key="1">
    <citation type="submission" date="2020-08" db="EMBL/GenBank/DDBJ databases">
        <title>Genomic Encyclopedia of Type Strains, Phase IV (KMG-V): Genome sequencing to study the core and pangenomes of soil and plant-associated prokaryotes.</title>
        <authorList>
            <person name="Whitman W."/>
        </authorList>
    </citation>
    <scope>NUCLEOTIDE SEQUENCE [LARGE SCALE GENOMIC DNA]</scope>
    <source>
        <strain evidence="1 4">SEMIA 471</strain>
        <strain evidence="2 3">SEMIA 489</strain>
    </source>
</reference>
<protein>
    <submittedName>
        <fullName evidence="2">Uncharacterized protein</fullName>
    </submittedName>
</protein>
<dbReference type="Proteomes" id="UP000557344">
    <property type="component" value="Unassembled WGS sequence"/>
</dbReference>
<evidence type="ECO:0000313" key="3">
    <source>
        <dbReference type="Proteomes" id="UP000523431"/>
    </source>
</evidence>
<accession>A0A7W6ZER2</accession>
<proteinExistence type="predicted"/>
<comment type="caution">
    <text evidence="2">The sequence shown here is derived from an EMBL/GenBank/DDBJ whole genome shotgun (WGS) entry which is preliminary data.</text>
</comment>
<organism evidence="2 3">
    <name type="scientific">Rhizobium etli</name>
    <dbReference type="NCBI Taxonomy" id="29449"/>
    <lineage>
        <taxon>Bacteria</taxon>
        <taxon>Pseudomonadati</taxon>
        <taxon>Pseudomonadota</taxon>
        <taxon>Alphaproteobacteria</taxon>
        <taxon>Hyphomicrobiales</taxon>
        <taxon>Rhizobiaceae</taxon>
        <taxon>Rhizobium/Agrobacterium group</taxon>
        <taxon>Rhizobium</taxon>
    </lineage>
</organism>
<sequence length="33" mass="3873">MENTSAPTSNAEWTLADFLSTYRYWAVFLPRFS</sequence>
<gene>
    <name evidence="1" type="ORF">GGE46_001798</name>
    <name evidence="2" type="ORF">GGE57_001312</name>
</gene>
<dbReference type="EMBL" id="JACIID010000002">
    <property type="protein sequence ID" value="MBB4534576.1"/>
    <property type="molecule type" value="Genomic_DNA"/>
</dbReference>